<feature type="transmembrane region" description="Helical" evidence="12">
    <location>
        <begin position="186"/>
        <end position="209"/>
    </location>
</feature>
<comment type="similarity">
    <text evidence="2 12">Belongs to the cytochrome ubiquinol oxidase subunit 1 family.</text>
</comment>
<keyword evidence="5 12" id="KW-0349">Heme</keyword>
<evidence type="ECO:0000256" key="2">
    <source>
        <dbReference type="ARBA" id="ARBA00009819"/>
    </source>
</evidence>
<keyword evidence="8 12" id="KW-0249">Electron transport</keyword>
<keyword evidence="10 12" id="KW-0408">Iron</keyword>
<protein>
    <submittedName>
        <fullName evidence="13">Cytochrome D ubiquinol oxidase subunit I</fullName>
    </submittedName>
</protein>
<evidence type="ECO:0000256" key="5">
    <source>
        <dbReference type="ARBA" id="ARBA00022617"/>
    </source>
</evidence>
<dbReference type="InterPro" id="IPR002585">
    <property type="entry name" value="Cyt-d_ubiquinol_oxidase_su_1"/>
</dbReference>
<reference evidence="14" key="1">
    <citation type="submission" date="2015-11" db="EMBL/GenBank/DDBJ databases">
        <authorList>
            <person name="Blom J."/>
        </authorList>
    </citation>
    <scope>NUCLEOTIDE SEQUENCE [LARGE SCALE GENOMIC DNA]</scope>
</reference>
<dbReference type="PANTHER" id="PTHR30365">
    <property type="entry name" value="CYTOCHROME D UBIQUINOL OXIDASE"/>
    <property type="match status" value="1"/>
</dbReference>
<evidence type="ECO:0000256" key="9">
    <source>
        <dbReference type="ARBA" id="ARBA00022989"/>
    </source>
</evidence>
<dbReference type="AlphaFoldDB" id="A0A0U5GQZ6"/>
<dbReference type="PATRIC" id="fig|1619313.3.peg.3067"/>
<evidence type="ECO:0000256" key="10">
    <source>
        <dbReference type="ARBA" id="ARBA00023004"/>
    </source>
</evidence>
<dbReference type="PIRSF" id="PIRSF006446">
    <property type="entry name" value="Cyt_quinol_oxidase_1"/>
    <property type="match status" value="1"/>
</dbReference>
<evidence type="ECO:0000256" key="12">
    <source>
        <dbReference type="PIRNR" id="PIRNR006446"/>
    </source>
</evidence>
<name>A0A0U5GQZ6_9GAMM</name>
<feature type="transmembrane region" description="Helical" evidence="12">
    <location>
        <begin position="361"/>
        <end position="381"/>
    </location>
</feature>
<dbReference type="GO" id="GO:0016682">
    <property type="term" value="F:oxidoreductase activity, acting on diphenols and related substances as donors, oxygen as acceptor"/>
    <property type="evidence" value="ECO:0007669"/>
    <property type="project" value="TreeGrafter"/>
</dbReference>
<keyword evidence="4 12" id="KW-1003">Cell membrane</keyword>
<dbReference type="GO" id="GO:0005886">
    <property type="term" value="C:plasma membrane"/>
    <property type="evidence" value="ECO:0007669"/>
    <property type="project" value="UniProtKB-SubCell"/>
</dbReference>
<feature type="transmembrane region" description="Helical" evidence="12">
    <location>
        <begin position="98"/>
        <end position="121"/>
    </location>
</feature>
<keyword evidence="7 12" id="KW-0479">Metal-binding</keyword>
<keyword evidence="14" id="KW-1185">Reference proteome</keyword>
<comment type="subcellular location">
    <subcellularLocation>
        <location evidence="12">Cell inner membrane</location>
    </subcellularLocation>
    <subcellularLocation>
        <location evidence="1">Cell membrane</location>
        <topology evidence="1">Multi-pass membrane protein</topology>
    </subcellularLocation>
</comment>
<gene>
    <name evidence="13" type="ORF">EM595_2955</name>
</gene>
<evidence type="ECO:0000313" key="13">
    <source>
        <dbReference type="EMBL" id="CUU25186.1"/>
    </source>
</evidence>
<feature type="transmembrane region" description="Helical" evidence="12">
    <location>
        <begin position="57"/>
        <end position="78"/>
    </location>
</feature>
<dbReference type="GO" id="GO:0070069">
    <property type="term" value="C:cytochrome complex"/>
    <property type="evidence" value="ECO:0007669"/>
    <property type="project" value="UniProtKB-UniRule"/>
</dbReference>
<feature type="transmembrane region" description="Helical" evidence="12">
    <location>
        <begin position="221"/>
        <end position="239"/>
    </location>
</feature>
<feature type="transmembrane region" description="Helical" evidence="12">
    <location>
        <begin position="15"/>
        <end position="37"/>
    </location>
</feature>
<dbReference type="EMBL" id="LN907827">
    <property type="protein sequence ID" value="CUU25186.1"/>
    <property type="molecule type" value="Genomic_DNA"/>
</dbReference>
<dbReference type="GO" id="GO:0046872">
    <property type="term" value="F:metal ion binding"/>
    <property type="evidence" value="ECO:0007669"/>
    <property type="project" value="UniProtKB-UniRule"/>
</dbReference>
<evidence type="ECO:0000256" key="3">
    <source>
        <dbReference type="ARBA" id="ARBA00022448"/>
    </source>
</evidence>
<feature type="transmembrane region" description="Helical" evidence="12">
    <location>
        <begin position="325"/>
        <end position="349"/>
    </location>
</feature>
<evidence type="ECO:0000256" key="4">
    <source>
        <dbReference type="ARBA" id="ARBA00022475"/>
    </source>
</evidence>
<dbReference type="GO" id="GO:0009055">
    <property type="term" value="F:electron transfer activity"/>
    <property type="evidence" value="ECO:0007669"/>
    <property type="project" value="UniProtKB-UniRule"/>
</dbReference>
<dbReference type="GO" id="GO:0020037">
    <property type="term" value="F:heme binding"/>
    <property type="evidence" value="ECO:0007669"/>
    <property type="project" value="TreeGrafter"/>
</dbReference>
<evidence type="ECO:0000256" key="8">
    <source>
        <dbReference type="ARBA" id="ARBA00022982"/>
    </source>
</evidence>
<evidence type="ECO:0000256" key="6">
    <source>
        <dbReference type="ARBA" id="ARBA00022692"/>
    </source>
</evidence>
<keyword evidence="6 12" id="KW-0812">Transmembrane</keyword>
<dbReference type="OrthoDB" id="9807042at2"/>
<organism evidence="13 14">
    <name type="scientific">Duffyella gerundensis</name>
    <dbReference type="NCBI Taxonomy" id="1619313"/>
    <lineage>
        <taxon>Bacteria</taxon>
        <taxon>Pseudomonadati</taxon>
        <taxon>Pseudomonadota</taxon>
        <taxon>Gammaproteobacteria</taxon>
        <taxon>Enterobacterales</taxon>
        <taxon>Erwiniaceae</taxon>
        <taxon>Duffyella</taxon>
    </lineage>
</organism>
<sequence>MPDNDVVLLLSRMQFALTIGMHIVLAAFTLGLGLFLVLLEGAWLRHGRQHHWQALQFWMRIFSLTVAIGAVSGVVMEFQFGTNWSPFAHQVGGVIGPLMFYEILVAFFLESGLTGVMLFGMGKINPKLHFAVTCLVALGALISTFWILAANSWMQTPVGFIRDDSGVFHAESWLTVLSSPSFPWRLTHMTLAALIGTSFLLAGVGAWRLLHHADDRAAKCITSWALWLVLIVTPLQVIVGDLHGENTRDHQPTKLAAMEGSWHRPAPGEGEPLRLFAIPDQQEQKNHAELAIPRLGSLYLRHNLSGEIASLSEFPPQNQPPVLPVFFAFRIMVGLGVVMLLTSVAALWLRRGDRLWRRGFLKWLVCLTPAGFIAMLAGWVVTEMGRQPWTVYGLVRTAESVASLARSSVIFSFSGVIVVYLLSFGVGMHYLVRVINSAEGRTLSDELHTSREDRA</sequence>
<keyword evidence="3 12" id="KW-0813">Transport</keyword>
<evidence type="ECO:0000256" key="1">
    <source>
        <dbReference type="ARBA" id="ARBA00004651"/>
    </source>
</evidence>
<dbReference type="PANTHER" id="PTHR30365:SF14">
    <property type="entry name" value="CYTOCHROME BD MENAQUINOL OXIDASE SUBUNIT I-RELATED"/>
    <property type="match status" value="1"/>
</dbReference>
<dbReference type="KEGG" id="ege:EM595_2955"/>
<dbReference type="RefSeq" id="WP_067433607.1">
    <property type="nucleotide sequence ID" value="NZ_LN907827.1"/>
</dbReference>
<feature type="transmembrane region" description="Helical" evidence="12">
    <location>
        <begin position="409"/>
        <end position="432"/>
    </location>
</feature>
<accession>A0A0U5GQZ6</accession>
<dbReference type="GO" id="GO:0019646">
    <property type="term" value="P:aerobic electron transport chain"/>
    <property type="evidence" value="ECO:0007669"/>
    <property type="project" value="InterPro"/>
</dbReference>
<dbReference type="Proteomes" id="UP000059419">
    <property type="component" value="Chromosome 1"/>
</dbReference>
<feature type="transmembrane region" description="Helical" evidence="12">
    <location>
        <begin position="128"/>
        <end position="149"/>
    </location>
</feature>
<evidence type="ECO:0000313" key="14">
    <source>
        <dbReference type="Proteomes" id="UP000059419"/>
    </source>
</evidence>
<dbReference type="STRING" id="1619313.EM595_2955"/>
<proteinExistence type="inferred from homology"/>
<keyword evidence="11 12" id="KW-0472">Membrane</keyword>
<dbReference type="Pfam" id="PF01654">
    <property type="entry name" value="Cyt_bd_oxida_I"/>
    <property type="match status" value="1"/>
</dbReference>
<evidence type="ECO:0000256" key="7">
    <source>
        <dbReference type="ARBA" id="ARBA00022723"/>
    </source>
</evidence>
<keyword evidence="9 12" id="KW-1133">Transmembrane helix</keyword>
<evidence type="ECO:0000256" key="11">
    <source>
        <dbReference type="ARBA" id="ARBA00023136"/>
    </source>
</evidence>